<proteinExistence type="predicted"/>
<dbReference type="Proteomes" id="UP000033096">
    <property type="component" value="Chromosome"/>
</dbReference>
<dbReference type="AlphaFoldDB" id="A0A0E3Q6B6"/>
<dbReference type="KEGG" id="mvc:MSVAZ_1816"/>
<gene>
    <name evidence="1" type="ORF">MSVAZ_1816</name>
</gene>
<sequence>MNKEIKDILTTIDKAFSYPVYNGDISKPVLKKDSLQFFLKSRKLILSDRSTKEYEALKYYWLGILSRYINVVNNQRNGFNLKNIFFSKSFKKENQEDFFQCMMMAIKTDPEFFEAKIALSEGNKYRDPYYYPDYEDLRTGKVNFKDKITYSKKNTGSIELIRYNHSIIPAVVIKHSTSQIRSQLNDDTHASIIISIDAVPPSLPAVMHVLPVVFDDFDDPLWQNMYLNLFPISQEINGIHIIQHEDLPISGLNTAFRLCRESKCAIFVLDLYNNILLSKIVNSQPASNITLDEMSHVLQIIGESNIKINYLTFANFIDIHDKKYVIETKNPKGKLIRIPSNRDIGESIKYVCHVKAYDDRLTISNSLKSSKNIDIFISHAHFDQELVNNINKWLLNIWPSLKIYCSRPEDRIPLFQFVYEASSKSKCVLYIATPVSIQRPMVGIELSGNKSIITVLAQTSYNDIKHIRDKDLYCKIDMEKIVDIYDKNGWETLAKMIAKVLGLNLPNNIPKGPWINNATMPSHNIKKLNEDFTKLYVEFVTNFGMGKKQTRVEAEQLLYLVEEELIKLGEKDGTVISRRMLPQLNTENRLLVIALIIPDKKIMEEFFNMFPALIDNKLLLTLKHTMNRLNSSNSQDSYEKEQIKIEIKQTNLAIEIVENIIKNKNNN</sequence>
<dbReference type="PATRIC" id="fig|1434123.4.peg.2201"/>
<dbReference type="SUPFAM" id="SSF52200">
    <property type="entry name" value="Toll/Interleukin receptor TIR domain"/>
    <property type="match status" value="1"/>
</dbReference>
<dbReference type="Gene3D" id="3.40.50.10140">
    <property type="entry name" value="Toll/interleukin-1 receptor homology (TIR) domain"/>
    <property type="match status" value="1"/>
</dbReference>
<name>A0A0E3Q6B6_9EURY</name>
<evidence type="ECO:0008006" key="3">
    <source>
        <dbReference type="Google" id="ProtNLM"/>
    </source>
</evidence>
<accession>A0A0E3Q6B6</accession>
<evidence type="ECO:0000313" key="1">
    <source>
        <dbReference type="EMBL" id="AKB44085.1"/>
    </source>
</evidence>
<protein>
    <recommendedName>
        <fullName evidence="3">TIR domain-containing protein</fullName>
    </recommendedName>
</protein>
<dbReference type="EMBL" id="CP009520">
    <property type="protein sequence ID" value="AKB44085.1"/>
    <property type="molecule type" value="Genomic_DNA"/>
</dbReference>
<dbReference type="RefSeq" id="WP_048120546.1">
    <property type="nucleotide sequence ID" value="NZ_CP009520.1"/>
</dbReference>
<organism evidence="1 2">
    <name type="scientific">Methanosarcina vacuolata Z-761</name>
    <dbReference type="NCBI Taxonomy" id="1434123"/>
    <lineage>
        <taxon>Archaea</taxon>
        <taxon>Methanobacteriati</taxon>
        <taxon>Methanobacteriota</taxon>
        <taxon>Stenosarchaea group</taxon>
        <taxon>Methanomicrobia</taxon>
        <taxon>Methanosarcinales</taxon>
        <taxon>Methanosarcinaceae</taxon>
        <taxon>Methanosarcina</taxon>
    </lineage>
</organism>
<evidence type="ECO:0000313" key="2">
    <source>
        <dbReference type="Proteomes" id="UP000033096"/>
    </source>
</evidence>
<dbReference type="HOGENOM" id="CLU_411424_0_0_2"/>
<dbReference type="GeneID" id="24810264"/>
<dbReference type="InterPro" id="IPR035897">
    <property type="entry name" value="Toll_tir_struct_dom_sf"/>
</dbReference>
<keyword evidence="2" id="KW-1185">Reference proteome</keyword>
<reference evidence="1 2" key="1">
    <citation type="submission" date="2014-07" db="EMBL/GenBank/DDBJ databases">
        <title>Methanogenic archaea and the global carbon cycle.</title>
        <authorList>
            <person name="Henriksen J.R."/>
            <person name="Luke J."/>
            <person name="Reinhart S."/>
            <person name="Benedict M.N."/>
            <person name="Youngblut N.D."/>
            <person name="Metcalf M.E."/>
            <person name="Whitaker R.J."/>
            <person name="Metcalf W.W."/>
        </authorList>
    </citation>
    <scope>NUCLEOTIDE SEQUENCE [LARGE SCALE GENOMIC DNA]</scope>
    <source>
        <strain evidence="1 2">Z-761</strain>
    </source>
</reference>